<sequence length="507" mass="56039">MAERSREEVYDYLQRAEVASVGTSNMGRPRQRMMHFAVDESFQVYLSSMKGDPKVIQWSNIPETAMLIHQGNTFMEMEECEIIGRAEIVKGEEEREKAVNLLKDRSPIVGNFVQQEAVDRLEFIKVVPATVKYRYVPEILQGEAPTIFDYSSRQESTDKQDLLSRVRAWKEAVRPLSLTASVVPAVLGGAAAFSLAGVFSWPLFLLTLFAAVLVQAGTNMINDFKDAERDAENTGGVRPFTGGSKMIQLGLISKADMGFFGIVLTAAAAALGLYLTVQAGAGLLPLIAFGLMAGFFYTNREGRFSFINAFPGLAELLIAGTYGIGITLGAFYIQTGYYSWEAAFLSLPVALLVTNVLLINQFQDAESDKEQDKQTLVVRLGRKQAKNVLVLLFAASAVLTAAAPFLGDIPLTVFLAFLSLPFLIQAVRYAQQYYDASSTDLIPGNAHTAIHHLLTGLLLSIALLMPVMAIWWTGLMLVGAGLFVFWIWRYIERQRRVMNTFKQAFSK</sequence>
<evidence type="ECO:0000256" key="8">
    <source>
        <dbReference type="SAM" id="Phobius"/>
    </source>
</evidence>
<evidence type="ECO:0000256" key="3">
    <source>
        <dbReference type="ARBA" id="ARBA00022428"/>
    </source>
</evidence>
<feature type="transmembrane region" description="Helical" evidence="8">
    <location>
        <begin position="255"/>
        <end position="275"/>
    </location>
</feature>
<evidence type="ECO:0000259" key="9">
    <source>
        <dbReference type="Pfam" id="PF01243"/>
    </source>
</evidence>
<dbReference type="GO" id="GO:0042371">
    <property type="term" value="P:vitamin K biosynthetic process"/>
    <property type="evidence" value="ECO:0007669"/>
    <property type="project" value="TreeGrafter"/>
</dbReference>
<feature type="transmembrane region" description="Helical" evidence="8">
    <location>
        <begin position="339"/>
        <end position="359"/>
    </location>
</feature>
<proteinExistence type="predicted"/>
<feature type="domain" description="Pyridoxamine 5'-phosphate oxidase N-terminal" evidence="9">
    <location>
        <begin position="7"/>
        <end position="133"/>
    </location>
</feature>
<dbReference type="OrthoDB" id="9767568at2"/>
<dbReference type="PANTHER" id="PTHR13929:SF0">
    <property type="entry name" value="UBIA PRENYLTRANSFERASE DOMAIN-CONTAINING PROTEIN 1"/>
    <property type="match status" value="1"/>
</dbReference>
<dbReference type="GO" id="GO:0009234">
    <property type="term" value="P:menaquinone biosynthetic process"/>
    <property type="evidence" value="ECO:0007669"/>
    <property type="project" value="UniProtKB-UniPathway"/>
</dbReference>
<keyword evidence="5 8" id="KW-0812">Transmembrane</keyword>
<comment type="caution">
    <text evidence="10">The sequence shown here is derived from an EMBL/GenBank/DDBJ whole genome shotgun (WGS) entry which is preliminary data.</text>
</comment>
<evidence type="ECO:0000256" key="2">
    <source>
        <dbReference type="ARBA" id="ARBA00004863"/>
    </source>
</evidence>
<gene>
    <name evidence="10" type="ORF">C6I21_03050</name>
</gene>
<evidence type="ECO:0000256" key="5">
    <source>
        <dbReference type="ARBA" id="ARBA00022692"/>
    </source>
</evidence>
<feature type="transmembrane region" description="Helical" evidence="8">
    <location>
        <begin position="201"/>
        <end position="221"/>
    </location>
</feature>
<name>A0A2P6MKX6_ALKUR</name>
<comment type="subcellular location">
    <subcellularLocation>
        <location evidence="1">Membrane</location>
        <topology evidence="1">Multi-pass membrane protein</topology>
    </subcellularLocation>
</comment>
<feature type="transmembrane region" description="Helical" evidence="8">
    <location>
        <begin position="442"/>
        <end position="463"/>
    </location>
</feature>
<dbReference type="Proteomes" id="UP000243650">
    <property type="component" value="Unassembled WGS sequence"/>
</dbReference>
<dbReference type="InterPro" id="IPR000537">
    <property type="entry name" value="UbiA_prenyltransferase"/>
</dbReference>
<dbReference type="SUPFAM" id="SSF50475">
    <property type="entry name" value="FMN-binding split barrel"/>
    <property type="match status" value="1"/>
</dbReference>
<dbReference type="GO" id="GO:0016020">
    <property type="term" value="C:membrane"/>
    <property type="evidence" value="ECO:0007669"/>
    <property type="project" value="UniProtKB-SubCell"/>
</dbReference>
<dbReference type="Pfam" id="PF01040">
    <property type="entry name" value="UbiA"/>
    <property type="match status" value="1"/>
</dbReference>
<keyword evidence="3" id="KW-0474">Menaquinone biosynthesis</keyword>
<dbReference type="InterPro" id="IPR026046">
    <property type="entry name" value="UBIAD1"/>
</dbReference>
<dbReference type="Gene3D" id="1.10.357.140">
    <property type="entry name" value="UbiA prenyltransferase"/>
    <property type="match status" value="1"/>
</dbReference>
<feature type="transmembrane region" description="Helical" evidence="8">
    <location>
        <begin position="281"/>
        <end position="298"/>
    </location>
</feature>
<evidence type="ECO:0000256" key="6">
    <source>
        <dbReference type="ARBA" id="ARBA00022989"/>
    </source>
</evidence>
<dbReference type="UniPathway" id="UPA00079"/>
<dbReference type="RefSeq" id="WP_105957951.1">
    <property type="nucleotide sequence ID" value="NZ_PVNS01000002.1"/>
</dbReference>
<evidence type="ECO:0000256" key="1">
    <source>
        <dbReference type="ARBA" id="ARBA00004141"/>
    </source>
</evidence>
<dbReference type="GO" id="GO:0004659">
    <property type="term" value="F:prenyltransferase activity"/>
    <property type="evidence" value="ECO:0007669"/>
    <property type="project" value="InterPro"/>
</dbReference>
<keyword evidence="4" id="KW-0808">Transferase</keyword>
<reference evidence="10 11" key="1">
    <citation type="submission" date="2018-03" db="EMBL/GenBank/DDBJ databases">
        <title>Bacillus urumqiensis sp. nov., a moderately haloalkaliphilic bacterium isolated from a salt lake.</title>
        <authorList>
            <person name="Zhao B."/>
            <person name="Liao Z."/>
        </authorList>
    </citation>
    <scope>NUCLEOTIDE SEQUENCE [LARGE SCALE GENOMIC DNA]</scope>
    <source>
        <strain evidence="10 11">BZ-SZ-XJ18</strain>
    </source>
</reference>
<dbReference type="PANTHER" id="PTHR13929">
    <property type="entry name" value="1,4-DIHYDROXY-2-NAPHTHOATE OCTAPRENYLTRANSFERASE"/>
    <property type="match status" value="1"/>
</dbReference>
<feature type="transmembrane region" description="Helical" evidence="8">
    <location>
        <begin position="412"/>
        <end position="430"/>
    </location>
</feature>
<keyword evidence="6 8" id="KW-1133">Transmembrane helix</keyword>
<dbReference type="InterPro" id="IPR044878">
    <property type="entry name" value="UbiA_sf"/>
</dbReference>
<evidence type="ECO:0000313" key="10">
    <source>
        <dbReference type="EMBL" id="PRO66915.1"/>
    </source>
</evidence>
<dbReference type="Pfam" id="PF01243">
    <property type="entry name" value="PNPOx_N"/>
    <property type="match status" value="1"/>
</dbReference>
<comment type="pathway">
    <text evidence="2">Quinol/quinone metabolism; menaquinone biosynthesis.</text>
</comment>
<dbReference type="InterPro" id="IPR011576">
    <property type="entry name" value="Pyridox_Oxase_N"/>
</dbReference>
<evidence type="ECO:0000313" key="11">
    <source>
        <dbReference type="Proteomes" id="UP000243650"/>
    </source>
</evidence>
<accession>A0A2P6MKX6</accession>
<keyword evidence="7 8" id="KW-0472">Membrane</keyword>
<evidence type="ECO:0000256" key="7">
    <source>
        <dbReference type="ARBA" id="ARBA00023136"/>
    </source>
</evidence>
<dbReference type="Gene3D" id="2.30.110.10">
    <property type="entry name" value="Electron Transport, Fmn-binding Protein, Chain A"/>
    <property type="match status" value="1"/>
</dbReference>
<feature type="transmembrane region" description="Helical" evidence="8">
    <location>
        <begin position="469"/>
        <end position="488"/>
    </location>
</feature>
<feature type="transmembrane region" description="Helical" evidence="8">
    <location>
        <begin position="388"/>
        <end position="406"/>
    </location>
</feature>
<dbReference type="InterPro" id="IPR012349">
    <property type="entry name" value="Split_barrel_FMN-bd"/>
</dbReference>
<dbReference type="AlphaFoldDB" id="A0A2P6MKX6"/>
<organism evidence="10 11">
    <name type="scientific">Alkalicoccus urumqiensis</name>
    <name type="common">Bacillus urumqiensis</name>
    <dbReference type="NCBI Taxonomy" id="1548213"/>
    <lineage>
        <taxon>Bacteria</taxon>
        <taxon>Bacillati</taxon>
        <taxon>Bacillota</taxon>
        <taxon>Bacilli</taxon>
        <taxon>Bacillales</taxon>
        <taxon>Bacillaceae</taxon>
        <taxon>Alkalicoccus</taxon>
    </lineage>
</organism>
<dbReference type="CDD" id="cd13962">
    <property type="entry name" value="PT_UbiA_UBIAD1"/>
    <property type="match status" value="1"/>
</dbReference>
<evidence type="ECO:0000256" key="4">
    <source>
        <dbReference type="ARBA" id="ARBA00022679"/>
    </source>
</evidence>
<protein>
    <recommendedName>
        <fullName evidence="9">Pyridoxamine 5'-phosphate oxidase N-terminal domain-containing protein</fullName>
    </recommendedName>
</protein>
<dbReference type="EMBL" id="PVNS01000002">
    <property type="protein sequence ID" value="PRO66915.1"/>
    <property type="molecule type" value="Genomic_DNA"/>
</dbReference>
<feature type="transmembrane region" description="Helical" evidence="8">
    <location>
        <begin position="310"/>
        <end position="333"/>
    </location>
</feature>
<keyword evidence="11" id="KW-1185">Reference proteome</keyword>